<dbReference type="SUPFAM" id="SSF47954">
    <property type="entry name" value="Cyclin-like"/>
    <property type="match status" value="1"/>
</dbReference>
<protein>
    <recommendedName>
        <fullName evidence="3">Cyclin-like domain-containing protein</fullName>
    </recommendedName>
</protein>
<feature type="compositionally biased region" description="Low complexity" evidence="2">
    <location>
        <begin position="37"/>
        <end position="50"/>
    </location>
</feature>
<evidence type="ECO:0000313" key="4">
    <source>
        <dbReference type="EMBL" id="PAA49993.1"/>
    </source>
</evidence>
<dbReference type="InterPro" id="IPR006671">
    <property type="entry name" value="Cyclin_N"/>
</dbReference>
<comment type="similarity">
    <text evidence="1">Belongs to the cyclin family.</text>
</comment>
<evidence type="ECO:0000313" key="5">
    <source>
        <dbReference type="EMBL" id="PAA54838.1"/>
    </source>
</evidence>
<dbReference type="InterPro" id="IPR039361">
    <property type="entry name" value="Cyclin"/>
</dbReference>
<dbReference type="Gene3D" id="1.10.472.10">
    <property type="entry name" value="Cyclin-like"/>
    <property type="match status" value="2"/>
</dbReference>
<dbReference type="InterPro" id="IPR013763">
    <property type="entry name" value="Cyclin-like_dom"/>
</dbReference>
<dbReference type="AlphaFoldDB" id="A0A267DL21"/>
<dbReference type="PANTHER" id="PTHR10177">
    <property type="entry name" value="CYCLINS"/>
    <property type="match status" value="1"/>
</dbReference>
<feature type="compositionally biased region" description="Low complexity" evidence="2">
    <location>
        <begin position="81"/>
        <end position="112"/>
    </location>
</feature>
<dbReference type="OrthoDB" id="769138at2759"/>
<keyword evidence="6" id="KW-1185">Reference proteome</keyword>
<name>A0A267DL21_9PLAT</name>
<feature type="compositionally biased region" description="Basic and acidic residues" evidence="2">
    <location>
        <begin position="51"/>
        <end position="60"/>
    </location>
</feature>
<dbReference type="STRING" id="282301.A0A267DL21"/>
<dbReference type="InterPro" id="IPR036915">
    <property type="entry name" value="Cyclin-like_sf"/>
</dbReference>
<dbReference type="Proteomes" id="UP000215902">
    <property type="component" value="Unassembled WGS sequence"/>
</dbReference>
<dbReference type="EMBL" id="NIVC01002852">
    <property type="protein sequence ID" value="PAA54838.1"/>
    <property type="molecule type" value="Genomic_DNA"/>
</dbReference>
<evidence type="ECO:0000313" key="6">
    <source>
        <dbReference type="Proteomes" id="UP000215902"/>
    </source>
</evidence>
<sequence>MPVATVEISSQQSQESQQPFAMVHNDRRVRRKRSKKSAAQGAAANSWAAKSSKEARRGDEACVSGAAGRDFRASGGDELENNNNVEENDKGNNNNSSNSSSNGGRSNSCSSDGESEVCSEKDQPLQHDEGLAEPVSLTDESIARLIELLAREPDYHPKTDFLFRINSASEDKVDARLRDEAIYNLRFLHKFYNLSPECFAHAVNIADRFVVKVKVKPKYMACLATAAYLIAAKMIEDQSDWPVPEKLVCMARCGGSANDLERMEVIIRNKLRDQRCLEEAATPLHFLLELQSLFPSVQAFQRAVGELETSLCSVAVYEHRPCVLALAIARKHLLAAAGPANRNAVDEVLSQLCDLFQLSSDSLSEVDAAISGIVSRLQTRTPAPRLLVWAVSRRTLVSLMRPSAQASLLDPIRED</sequence>
<evidence type="ECO:0000256" key="2">
    <source>
        <dbReference type="SAM" id="MobiDB-lite"/>
    </source>
</evidence>
<proteinExistence type="inferred from homology"/>
<organism evidence="4 6">
    <name type="scientific">Macrostomum lignano</name>
    <dbReference type="NCBI Taxonomy" id="282301"/>
    <lineage>
        <taxon>Eukaryota</taxon>
        <taxon>Metazoa</taxon>
        <taxon>Spiralia</taxon>
        <taxon>Lophotrochozoa</taxon>
        <taxon>Platyhelminthes</taxon>
        <taxon>Rhabditophora</taxon>
        <taxon>Macrostomorpha</taxon>
        <taxon>Macrostomida</taxon>
        <taxon>Macrostomidae</taxon>
        <taxon>Macrostomum</taxon>
    </lineage>
</organism>
<reference evidence="4 6" key="1">
    <citation type="submission" date="2017-06" db="EMBL/GenBank/DDBJ databases">
        <title>A platform for efficient transgenesis in Macrostomum lignano, a flatworm model organism for stem cell research.</title>
        <authorList>
            <person name="Berezikov E."/>
        </authorList>
    </citation>
    <scope>NUCLEOTIDE SEQUENCE [LARGE SCALE GENOMIC DNA]</scope>
    <source>
        <strain evidence="4">DV1</strain>
        <tissue evidence="4">Whole organism</tissue>
    </source>
</reference>
<accession>A0A267DL21</accession>
<dbReference type="Pfam" id="PF00134">
    <property type="entry name" value="Cyclin_N"/>
    <property type="match status" value="1"/>
</dbReference>
<dbReference type="FunFam" id="1.10.472.10:FF:000006">
    <property type="entry name" value="Cyclin I"/>
    <property type="match status" value="1"/>
</dbReference>
<feature type="compositionally biased region" description="Low complexity" evidence="2">
    <location>
        <begin position="9"/>
        <end position="18"/>
    </location>
</feature>
<evidence type="ECO:0000259" key="3">
    <source>
        <dbReference type="SMART" id="SM00385"/>
    </source>
</evidence>
<dbReference type="SMART" id="SM00385">
    <property type="entry name" value="CYCLIN"/>
    <property type="match status" value="1"/>
</dbReference>
<evidence type="ECO:0000256" key="1">
    <source>
        <dbReference type="RuleBase" id="RU000383"/>
    </source>
</evidence>
<feature type="region of interest" description="Disordered" evidence="2">
    <location>
        <begin position="1"/>
        <end position="134"/>
    </location>
</feature>
<dbReference type="EMBL" id="NIVC01003744">
    <property type="protein sequence ID" value="PAA49993.1"/>
    <property type="molecule type" value="Genomic_DNA"/>
</dbReference>
<feature type="compositionally biased region" description="Basic and acidic residues" evidence="2">
    <location>
        <begin position="118"/>
        <end position="130"/>
    </location>
</feature>
<comment type="caution">
    <text evidence="4">The sequence shown here is derived from an EMBL/GenBank/DDBJ whole genome shotgun (WGS) entry which is preliminary data.</text>
</comment>
<feature type="compositionally biased region" description="Basic residues" evidence="2">
    <location>
        <begin position="27"/>
        <end position="36"/>
    </location>
</feature>
<keyword evidence="1" id="KW-0195">Cyclin</keyword>
<gene>
    <name evidence="5" type="ORF">BOX15_Mlig008709g1</name>
    <name evidence="4" type="ORF">BOX15_Mlig008709g2</name>
</gene>
<feature type="domain" description="Cyclin-like" evidence="3">
    <location>
        <begin position="183"/>
        <end position="269"/>
    </location>
</feature>